<accession>A0A1W6N4W7</accession>
<proteinExistence type="inferred from homology"/>
<dbReference type="STRING" id="1414854.GQ61_05340"/>
<dbReference type="Pfam" id="PF02452">
    <property type="entry name" value="PemK_toxin"/>
    <property type="match status" value="1"/>
</dbReference>
<keyword evidence="1" id="KW-0255">Endonuclease</keyword>
<dbReference type="RefSeq" id="WP_085784302.1">
    <property type="nucleotide sequence ID" value="NZ_CP008743.1"/>
</dbReference>
<dbReference type="GO" id="GO:0004521">
    <property type="term" value="F:RNA endonuclease activity"/>
    <property type="evidence" value="ECO:0007669"/>
    <property type="project" value="TreeGrafter"/>
</dbReference>
<dbReference type="Proteomes" id="UP000237351">
    <property type="component" value="Chromosome"/>
</dbReference>
<dbReference type="PANTHER" id="PTHR33988:SF2">
    <property type="entry name" value="ENDORIBONUCLEASE MAZF"/>
    <property type="match status" value="1"/>
</dbReference>
<evidence type="ECO:0000313" key="2">
    <source>
        <dbReference type="EMBL" id="ARN84808.1"/>
    </source>
</evidence>
<dbReference type="KEGG" id="naf:GQ61_05340"/>
<dbReference type="AlphaFoldDB" id="A0A1W6N4W7"/>
<evidence type="ECO:0000313" key="3">
    <source>
        <dbReference type="Proteomes" id="UP000237351"/>
    </source>
</evidence>
<dbReference type="PIRSF" id="PIRSF033490">
    <property type="entry name" value="MazF"/>
    <property type="match status" value="1"/>
</dbReference>
<comment type="function">
    <text evidence="1">Toxic component of a type II toxin-antitoxin (TA) system.</text>
</comment>
<dbReference type="GO" id="GO:0003677">
    <property type="term" value="F:DNA binding"/>
    <property type="evidence" value="ECO:0007669"/>
    <property type="project" value="InterPro"/>
</dbReference>
<sequence length="108" mass="12526">MVDIKRFDICLINLDPTLGSEIKKMRPCVVISPDEMNRNINTIIVAPMTTKSRKYPTRIKITFEGKEGQIVLDQIRTIDKIRIVKKLGKIHQKTAHEVLRSLIEMFSY</sequence>
<dbReference type="EC" id="3.1.-.-" evidence="1"/>
<comment type="similarity">
    <text evidence="1">Belongs to the PemK/MazF family.</text>
</comment>
<evidence type="ECO:0000256" key="1">
    <source>
        <dbReference type="PIRNR" id="PIRNR033490"/>
    </source>
</evidence>
<dbReference type="GO" id="GO:0006402">
    <property type="term" value="P:mRNA catabolic process"/>
    <property type="evidence" value="ECO:0007669"/>
    <property type="project" value="TreeGrafter"/>
</dbReference>
<dbReference type="OrthoDB" id="9808744at2"/>
<dbReference type="SUPFAM" id="SSF50118">
    <property type="entry name" value="Cell growth inhibitor/plasmid maintenance toxic component"/>
    <property type="match status" value="1"/>
</dbReference>
<name>A0A1W6N4W7_9PROT</name>
<gene>
    <name evidence="2" type="ORF">GQ61_05340</name>
</gene>
<dbReference type="PANTHER" id="PTHR33988">
    <property type="entry name" value="ENDORIBONUCLEASE MAZF-RELATED"/>
    <property type="match status" value="1"/>
</dbReference>
<keyword evidence="3" id="KW-1185">Reference proteome</keyword>
<dbReference type="Gene3D" id="2.30.30.110">
    <property type="match status" value="1"/>
</dbReference>
<keyword evidence="1" id="KW-0378">Hydrolase</keyword>
<dbReference type="InterPro" id="IPR011067">
    <property type="entry name" value="Plasmid_toxin/cell-grow_inhib"/>
</dbReference>
<dbReference type="EMBL" id="CP008743">
    <property type="protein sequence ID" value="ARN84808.1"/>
    <property type="molecule type" value="Genomic_DNA"/>
</dbReference>
<protein>
    <recommendedName>
        <fullName evidence="1">mRNA interferase</fullName>
        <ecNumber evidence="1">3.1.-.-</ecNumber>
    </recommendedName>
</protein>
<organism evidence="2 3">
    <name type="scientific">Candidatus Nucleicultrix amoebiphila FS5</name>
    <dbReference type="NCBI Taxonomy" id="1414854"/>
    <lineage>
        <taxon>Bacteria</taxon>
        <taxon>Pseudomonadati</taxon>
        <taxon>Pseudomonadota</taxon>
        <taxon>Alphaproteobacteria</taxon>
        <taxon>Holosporales</taxon>
        <taxon>Candidatus Nucleicultricaceae</taxon>
        <taxon>Candidatus Nucleicultrix</taxon>
    </lineage>
</organism>
<dbReference type="InterPro" id="IPR003477">
    <property type="entry name" value="PemK-like"/>
</dbReference>
<keyword evidence="1" id="KW-0540">Nuclease</keyword>
<dbReference type="GO" id="GO:0016787">
    <property type="term" value="F:hydrolase activity"/>
    <property type="evidence" value="ECO:0007669"/>
    <property type="project" value="UniProtKB-KW"/>
</dbReference>
<dbReference type="GO" id="GO:0016075">
    <property type="term" value="P:rRNA catabolic process"/>
    <property type="evidence" value="ECO:0007669"/>
    <property type="project" value="TreeGrafter"/>
</dbReference>
<reference evidence="2 3" key="1">
    <citation type="submission" date="2014-06" db="EMBL/GenBank/DDBJ databases">
        <title>The genome of the endonuclear symbiont Nucleicultrix amoebiphila.</title>
        <authorList>
            <person name="Schulz F."/>
            <person name="Horn M."/>
        </authorList>
    </citation>
    <scope>NUCLEOTIDE SEQUENCE [LARGE SCALE GENOMIC DNA]</scope>
    <source>
        <strain evidence="2 3">FS5</strain>
    </source>
</reference>